<reference evidence="1 2" key="1">
    <citation type="submission" date="2015-06" db="EMBL/GenBank/DDBJ databases">
        <title>R. anatipestifer strain HXb2 is the most virulent strain so far, and the genome sequence would help us uncover the pathogenesis.</title>
        <authorList>
            <person name="Hu Q."/>
            <person name="Qi J."/>
            <person name="Bo H."/>
            <person name="Liu G."/>
            <person name="Tao M."/>
            <person name="Ding Y."/>
            <person name="Xue Y."/>
        </authorList>
    </citation>
    <scope>NUCLEOTIDE SEQUENCE [LARGE SCALE GENOMIC DNA]</scope>
    <source>
        <strain evidence="1 2">HXb2</strain>
    </source>
</reference>
<dbReference type="Gene3D" id="3.40.630.30">
    <property type="match status" value="1"/>
</dbReference>
<dbReference type="RefSeq" id="WP_079207414.1">
    <property type="nucleotide sequence ID" value="NZ_JAVKXE010000040.1"/>
</dbReference>
<protein>
    <submittedName>
        <fullName evidence="1">Uncharacterized protein</fullName>
    </submittedName>
</protein>
<gene>
    <name evidence="1" type="ORF">AB406_1246</name>
</gene>
<dbReference type="AlphaFoldDB" id="A0A1S7DSV0"/>
<dbReference type="EMBL" id="CP011859">
    <property type="protein sequence ID" value="AQY22194.1"/>
    <property type="molecule type" value="Genomic_DNA"/>
</dbReference>
<dbReference type="OrthoDB" id="9793389at2"/>
<evidence type="ECO:0000313" key="1">
    <source>
        <dbReference type="EMBL" id="AQY22194.1"/>
    </source>
</evidence>
<dbReference type="InterPro" id="IPR031165">
    <property type="entry name" value="GNAT_YJDJ"/>
</dbReference>
<organism evidence="1 2">
    <name type="scientific">Riemerella anatipestifer</name>
    <name type="common">Moraxella anatipestifer</name>
    <dbReference type="NCBI Taxonomy" id="34085"/>
    <lineage>
        <taxon>Bacteria</taxon>
        <taxon>Pseudomonadati</taxon>
        <taxon>Bacteroidota</taxon>
        <taxon>Flavobacteriia</taxon>
        <taxon>Flavobacteriales</taxon>
        <taxon>Weeksellaceae</taxon>
        <taxon>Riemerella</taxon>
    </lineage>
</organism>
<name>A0A1S7DSV0_RIEAN</name>
<dbReference type="SUPFAM" id="SSF55729">
    <property type="entry name" value="Acyl-CoA N-acyltransferases (Nat)"/>
    <property type="match status" value="1"/>
</dbReference>
<dbReference type="Pfam" id="PF14542">
    <property type="entry name" value="Acetyltransf_CG"/>
    <property type="match status" value="1"/>
</dbReference>
<dbReference type="CDD" id="cd04301">
    <property type="entry name" value="NAT_SF"/>
    <property type="match status" value="1"/>
</dbReference>
<evidence type="ECO:0000313" key="2">
    <source>
        <dbReference type="Proteomes" id="UP000189883"/>
    </source>
</evidence>
<sequence>MNFAATETKTNTMNFKNNQTGNGGFISMSNDTEEIGRLTYTILPEKQQLIISFVNIFPKFEGRGLGKALIKEAISFAREHQWTIYPHCSYARAVMMRMEHLDDVFPSI</sequence>
<dbReference type="Proteomes" id="UP000189883">
    <property type="component" value="Chromosome"/>
</dbReference>
<dbReference type="PROSITE" id="PS51729">
    <property type="entry name" value="GNAT_YJDJ"/>
    <property type="match status" value="1"/>
</dbReference>
<accession>A0A1S7DSV0</accession>
<proteinExistence type="predicted"/>
<dbReference type="InterPro" id="IPR016181">
    <property type="entry name" value="Acyl_CoA_acyltransferase"/>
</dbReference>